<dbReference type="AlphaFoldDB" id="A0A9N7TMH1"/>
<comment type="caution">
    <text evidence="1">The sequence shown here is derived from an EMBL/GenBank/DDBJ whole genome shotgun (WGS) entry which is preliminary data.</text>
</comment>
<protein>
    <submittedName>
        <fullName evidence="1">Uncharacterized protein</fullName>
    </submittedName>
</protein>
<keyword evidence="2" id="KW-1185">Reference proteome</keyword>
<accession>A0A9N7TMH1</accession>
<name>A0A9N7TMH1_PLEPL</name>
<gene>
    <name evidence="1" type="ORF">PLEPLA_LOCUS3478</name>
</gene>
<reference evidence="1" key="1">
    <citation type="submission" date="2020-03" db="EMBL/GenBank/DDBJ databases">
        <authorList>
            <person name="Weist P."/>
        </authorList>
    </citation>
    <scope>NUCLEOTIDE SEQUENCE</scope>
</reference>
<dbReference type="Proteomes" id="UP001153269">
    <property type="component" value="Unassembled WGS sequence"/>
</dbReference>
<sequence>MEEGDGAVDVLVSRGGPITDIFPELCDDLSGTVAEDELDPPGVLRLSHRHRAPRARESPAALVHAKSSLGASVARDTAESSHLFLYCSHRLLAAPTEQLTFTSEVDQIEQTVKAGNGSEVCDIRQCSLSSGLTSSHDPTRQLVHCETGLDASRTPLLCIAVTIDHFWRLS</sequence>
<proteinExistence type="predicted"/>
<dbReference type="EMBL" id="CADEAL010000173">
    <property type="protein sequence ID" value="CAB1415760.1"/>
    <property type="molecule type" value="Genomic_DNA"/>
</dbReference>
<evidence type="ECO:0000313" key="1">
    <source>
        <dbReference type="EMBL" id="CAB1415760.1"/>
    </source>
</evidence>
<evidence type="ECO:0000313" key="2">
    <source>
        <dbReference type="Proteomes" id="UP001153269"/>
    </source>
</evidence>
<organism evidence="1 2">
    <name type="scientific">Pleuronectes platessa</name>
    <name type="common">European plaice</name>
    <dbReference type="NCBI Taxonomy" id="8262"/>
    <lineage>
        <taxon>Eukaryota</taxon>
        <taxon>Metazoa</taxon>
        <taxon>Chordata</taxon>
        <taxon>Craniata</taxon>
        <taxon>Vertebrata</taxon>
        <taxon>Euteleostomi</taxon>
        <taxon>Actinopterygii</taxon>
        <taxon>Neopterygii</taxon>
        <taxon>Teleostei</taxon>
        <taxon>Neoteleostei</taxon>
        <taxon>Acanthomorphata</taxon>
        <taxon>Carangaria</taxon>
        <taxon>Pleuronectiformes</taxon>
        <taxon>Pleuronectoidei</taxon>
        <taxon>Pleuronectidae</taxon>
        <taxon>Pleuronectes</taxon>
    </lineage>
</organism>